<accession>A0ACC2VR79</accession>
<gene>
    <name evidence="1" type="ORF">QFC20_005160</name>
</gene>
<protein>
    <submittedName>
        <fullName evidence="1">Uncharacterized protein</fullName>
    </submittedName>
</protein>
<sequence length="294" mass="33153">MYTSTLSLSTTVELAEKTHIPQLRFGVYRSPPTVTDKSVTHALQAGYRHIDTAQIYRNEKEVGKAVRQFLAGSGGKVTRKDVWITTKLRDERGKLPKKLDDVPKLLRESVDVICHGPEMGGYVDLFLIHSPYAGPEGRRIQWKALEDLKREGKTRSIGVSNFGVKHLEELQTYAKEPISVQQIELHPWCRQKEIVAFCQQAGIAIEAYSPLAQCEKKDDPVLTNIASQVGKTWAQVLIRWSLQHGFIPLPKSDTPERIVSNSEVYDFELSTEQMARLDGLDEDLHVCWNPTGCA</sequence>
<reference evidence="1" key="1">
    <citation type="submission" date="2023-04" db="EMBL/GenBank/DDBJ databases">
        <title>Draft Genome sequencing of Naganishia species isolated from polar environments using Oxford Nanopore Technology.</title>
        <authorList>
            <person name="Leo P."/>
            <person name="Venkateswaran K."/>
        </authorList>
    </citation>
    <scope>NUCLEOTIDE SEQUENCE</scope>
    <source>
        <strain evidence="1">MNA-CCFEE 5262</strain>
    </source>
</reference>
<keyword evidence="2" id="KW-1185">Reference proteome</keyword>
<evidence type="ECO:0000313" key="2">
    <source>
        <dbReference type="Proteomes" id="UP001230649"/>
    </source>
</evidence>
<name>A0ACC2VR79_9TREE</name>
<comment type="caution">
    <text evidence="1">The sequence shown here is derived from an EMBL/GenBank/DDBJ whole genome shotgun (WGS) entry which is preliminary data.</text>
</comment>
<dbReference type="EMBL" id="JASBWS010000068">
    <property type="protein sequence ID" value="KAJ9101631.1"/>
    <property type="molecule type" value="Genomic_DNA"/>
</dbReference>
<proteinExistence type="predicted"/>
<organism evidence="1 2">
    <name type="scientific">Naganishia adeliensis</name>
    <dbReference type="NCBI Taxonomy" id="92952"/>
    <lineage>
        <taxon>Eukaryota</taxon>
        <taxon>Fungi</taxon>
        <taxon>Dikarya</taxon>
        <taxon>Basidiomycota</taxon>
        <taxon>Agaricomycotina</taxon>
        <taxon>Tremellomycetes</taxon>
        <taxon>Filobasidiales</taxon>
        <taxon>Filobasidiaceae</taxon>
        <taxon>Naganishia</taxon>
    </lineage>
</organism>
<evidence type="ECO:0000313" key="1">
    <source>
        <dbReference type="EMBL" id="KAJ9101631.1"/>
    </source>
</evidence>
<dbReference type="Proteomes" id="UP001230649">
    <property type="component" value="Unassembled WGS sequence"/>
</dbReference>